<keyword evidence="2" id="KW-1185">Reference proteome</keyword>
<dbReference type="Proteomes" id="UP000003741">
    <property type="component" value="Unassembled WGS sequence"/>
</dbReference>
<dbReference type="AlphaFoldDB" id="I9EEW3"/>
<organism evidence="1 2">
    <name type="scientific">Bacteroides cellulosilyticus CL02T12C19</name>
    <dbReference type="NCBI Taxonomy" id="997874"/>
    <lineage>
        <taxon>Bacteria</taxon>
        <taxon>Pseudomonadati</taxon>
        <taxon>Bacteroidota</taxon>
        <taxon>Bacteroidia</taxon>
        <taxon>Bacteroidales</taxon>
        <taxon>Bacteroidaceae</taxon>
        <taxon>Bacteroides</taxon>
    </lineage>
</organism>
<evidence type="ECO:0000313" key="2">
    <source>
        <dbReference type="Proteomes" id="UP000003741"/>
    </source>
</evidence>
<evidence type="ECO:0000313" key="1">
    <source>
        <dbReference type="EMBL" id="EIY18539.1"/>
    </source>
</evidence>
<dbReference type="EMBL" id="AGXG01000146">
    <property type="protein sequence ID" value="EIY18539.1"/>
    <property type="molecule type" value="Genomic_DNA"/>
</dbReference>
<sequence length="63" mass="7105">NSAFTQPTVTPYVGVWIETRYIVLRAGPTKSLLMWECGLKLAPNYTHSIGPQSLLMWECGLKH</sequence>
<name>I9EEW3_9BACE</name>
<comment type="caution">
    <text evidence="1">The sequence shown here is derived from an EMBL/GenBank/DDBJ whole genome shotgun (WGS) entry which is preliminary data.</text>
</comment>
<dbReference type="HOGENOM" id="CLU_2872686_0_0_10"/>
<proteinExistence type="predicted"/>
<gene>
    <name evidence="1" type="ORF">HMPREF1062_05790</name>
</gene>
<feature type="non-terminal residue" evidence="1">
    <location>
        <position position="1"/>
    </location>
</feature>
<protein>
    <submittedName>
        <fullName evidence="1">Uncharacterized protein</fullName>
    </submittedName>
</protein>
<reference evidence="1 2" key="1">
    <citation type="submission" date="2012-02" db="EMBL/GenBank/DDBJ databases">
        <title>The Genome Sequence of Bacteroides cellulosilyticus CL02T12C19.</title>
        <authorList>
            <consortium name="The Broad Institute Genome Sequencing Platform"/>
            <person name="Earl A."/>
            <person name="Ward D."/>
            <person name="Feldgarden M."/>
            <person name="Gevers D."/>
            <person name="Zitomersky N.L."/>
            <person name="Coyne M.J."/>
            <person name="Comstock L.E."/>
            <person name="Young S.K."/>
            <person name="Zeng Q."/>
            <person name="Gargeya S."/>
            <person name="Fitzgerald M."/>
            <person name="Haas B."/>
            <person name="Abouelleil A."/>
            <person name="Alvarado L."/>
            <person name="Arachchi H.M."/>
            <person name="Berlin A."/>
            <person name="Chapman S.B."/>
            <person name="Gearin G."/>
            <person name="Goldberg J."/>
            <person name="Griggs A."/>
            <person name="Gujja S."/>
            <person name="Hansen M."/>
            <person name="Heiman D."/>
            <person name="Howarth C."/>
            <person name="Larimer J."/>
            <person name="Lui A."/>
            <person name="MacDonald P.J.P."/>
            <person name="McCowen C."/>
            <person name="Montmayeur A."/>
            <person name="Murphy C."/>
            <person name="Neiman D."/>
            <person name="Pearson M."/>
            <person name="Priest M."/>
            <person name="Roberts A."/>
            <person name="Saif S."/>
            <person name="Shea T."/>
            <person name="Sisk P."/>
            <person name="Stolte C."/>
            <person name="Sykes S."/>
            <person name="Wortman J."/>
            <person name="Nusbaum C."/>
            <person name="Birren B."/>
        </authorList>
    </citation>
    <scope>NUCLEOTIDE SEQUENCE [LARGE SCALE GENOMIC DNA]</scope>
    <source>
        <strain evidence="1 2">CL02T12C19</strain>
    </source>
</reference>
<accession>I9EEW3</accession>